<proteinExistence type="predicted"/>
<protein>
    <recommendedName>
        <fullName evidence="3">DUF3800 domain-containing protein</fullName>
    </recommendedName>
</protein>
<organism evidence="1 2">
    <name type="scientific">Capnocytophaga haemolytica</name>
    <dbReference type="NCBI Taxonomy" id="45243"/>
    <lineage>
        <taxon>Bacteria</taxon>
        <taxon>Pseudomonadati</taxon>
        <taxon>Bacteroidota</taxon>
        <taxon>Flavobacteriia</taxon>
        <taxon>Flavobacteriales</taxon>
        <taxon>Flavobacteriaceae</taxon>
        <taxon>Capnocytophaga</taxon>
    </lineage>
</organism>
<dbReference type="InterPro" id="IPR024524">
    <property type="entry name" value="DUF3800"/>
</dbReference>
<dbReference type="Proteomes" id="UP000215539">
    <property type="component" value="Chromosome 1"/>
</dbReference>
<evidence type="ECO:0000313" key="2">
    <source>
        <dbReference type="Proteomes" id="UP000215539"/>
    </source>
</evidence>
<evidence type="ECO:0008006" key="3">
    <source>
        <dbReference type="Google" id="ProtNLM"/>
    </source>
</evidence>
<dbReference type="Pfam" id="PF12686">
    <property type="entry name" value="DUF3800"/>
    <property type="match status" value="1"/>
</dbReference>
<dbReference type="RefSeq" id="WP_074860924.1">
    <property type="nucleotide sequence ID" value="NZ_CP014227.1"/>
</dbReference>
<accession>A0AAX2GZ83</accession>
<name>A0AAX2GZ83_9FLAO</name>
<gene>
    <name evidence="1" type="ORF">SAMEA44541418_01691</name>
</gene>
<sequence length="326" mass="39318">MNTIYFDESGYTGNNMMNKNQRIFILASHNYNQKECLYFKDNIFKIDRNIELKFSSFDKKDPIIQNRIIKFSNDKLIDENRIIYNVINKKYAILSQIVTLFVLPNNYDSEMLNYIATYMYRKHNKDSIIKFDKMFLNYEKLIMDKYKKLLIPFLDSVDELKIYVNNKYKKILDCIYKNINNVFSFIISDAKFLLDPTFASFASIYNRWDKKYNPVEIIYDESYVMKDYIKYLNELKKYDIINKYIKNFNSNDIRFLDSKTNEGIQISDILSGIVYYKWNIKNKNNKLYKLLCNSKLIRLTNIKCIFPYNRSILNNKRALDYILEII</sequence>
<reference evidence="1 2" key="1">
    <citation type="submission" date="2017-06" db="EMBL/GenBank/DDBJ databases">
        <authorList>
            <consortium name="Pathogen Informatics"/>
        </authorList>
    </citation>
    <scope>NUCLEOTIDE SEQUENCE [LARGE SCALE GENOMIC DNA]</scope>
    <source>
        <strain evidence="1 2">NCTC12947</strain>
    </source>
</reference>
<dbReference type="EMBL" id="LT906449">
    <property type="protein sequence ID" value="SNV13200.1"/>
    <property type="molecule type" value="Genomic_DNA"/>
</dbReference>
<dbReference type="AlphaFoldDB" id="A0AAX2GZ83"/>
<evidence type="ECO:0000313" key="1">
    <source>
        <dbReference type="EMBL" id="SNV13200.1"/>
    </source>
</evidence>